<evidence type="ECO:0000313" key="2">
    <source>
        <dbReference type="WBParaSite" id="RSKR_0000148500.1"/>
    </source>
</evidence>
<protein>
    <submittedName>
        <fullName evidence="2">Protein with signal anchor</fullName>
    </submittedName>
</protein>
<accession>A0AC35TK57</accession>
<reference evidence="2" key="1">
    <citation type="submission" date="2016-11" db="UniProtKB">
        <authorList>
            <consortium name="WormBaseParasite"/>
        </authorList>
    </citation>
    <scope>IDENTIFICATION</scope>
    <source>
        <strain evidence="2">KR3021</strain>
    </source>
</reference>
<sequence length="155" mass="18389">MGSSNSHHQMPEPMMMEQQPYPDLNQLLKGIPKMVQVADDMHRMTNYINDMRNMTFVFMLFSALGVMVILVCRILSVRRKRRSKKRIVQQQYEQNSLPHRYNSYEPHNWERVHKFTDLEKNAPQQITRSGTPHEYNQMTNERQSLNPPTKTSLNV</sequence>
<organism evidence="1 2">
    <name type="scientific">Rhabditophanes sp. KR3021</name>
    <dbReference type="NCBI Taxonomy" id="114890"/>
    <lineage>
        <taxon>Eukaryota</taxon>
        <taxon>Metazoa</taxon>
        <taxon>Ecdysozoa</taxon>
        <taxon>Nematoda</taxon>
        <taxon>Chromadorea</taxon>
        <taxon>Rhabditida</taxon>
        <taxon>Tylenchina</taxon>
        <taxon>Panagrolaimomorpha</taxon>
        <taxon>Strongyloidoidea</taxon>
        <taxon>Alloionematidae</taxon>
        <taxon>Rhabditophanes</taxon>
    </lineage>
</organism>
<dbReference type="WBParaSite" id="RSKR_0000148500.1">
    <property type="protein sequence ID" value="RSKR_0000148500.1"/>
    <property type="gene ID" value="RSKR_0000148500"/>
</dbReference>
<proteinExistence type="predicted"/>
<evidence type="ECO:0000313" key="1">
    <source>
        <dbReference type="Proteomes" id="UP000095286"/>
    </source>
</evidence>
<name>A0AC35TK57_9BILA</name>
<dbReference type="Proteomes" id="UP000095286">
    <property type="component" value="Unplaced"/>
</dbReference>